<name>A0A098PWK5_9XANT</name>
<gene>
    <name evidence="1" type="ORF">GW15_0214005</name>
</gene>
<dbReference type="HOGENOM" id="CLU_2884838_0_0_6"/>
<sequence>MMMVMPATPVLAHDSGRQKGETVAEALLMHAKDISGARPVKRCVNEQAPVRDTSNRKPCRSGI</sequence>
<dbReference type="Proteomes" id="UP000028012">
    <property type="component" value="Unassembled WGS sequence"/>
</dbReference>
<protein>
    <submittedName>
        <fullName evidence="1">Uncharacterized protein</fullName>
    </submittedName>
</protein>
<evidence type="ECO:0000313" key="1">
    <source>
        <dbReference type="EMBL" id="KGE51519.1"/>
    </source>
</evidence>
<dbReference type="AlphaFoldDB" id="A0A098PWK5"/>
<dbReference type="STRING" id="325777.GW15_0214005"/>
<evidence type="ECO:0000313" key="2">
    <source>
        <dbReference type="Proteomes" id="UP000028012"/>
    </source>
</evidence>
<organism evidence="1 2">
    <name type="scientific">Xanthomonas axonopodis pv. vasculorum</name>
    <dbReference type="NCBI Taxonomy" id="325777"/>
    <lineage>
        <taxon>Bacteria</taxon>
        <taxon>Pseudomonadati</taxon>
        <taxon>Pseudomonadota</taxon>
        <taxon>Gammaproteobacteria</taxon>
        <taxon>Lysobacterales</taxon>
        <taxon>Lysobacteraceae</taxon>
        <taxon>Xanthomonas</taxon>
    </lineage>
</organism>
<reference evidence="1 2" key="1">
    <citation type="submission" date="2014-09" db="EMBL/GenBank/DDBJ databases">
        <title>A draft genome sequence for Xanthomonas axonopodis pv. vasculorum NCPPB 900.</title>
        <authorList>
            <person name="Harrison J."/>
            <person name="Studholme D.J."/>
        </authorList>
    </citation>
    <scope>NUCLEOTIDE SEQUENCE [LARGE SCALE GENOMIC DNA]</scope>
    <source>
        <strain evidence="1 2">NCPPB 900</strain>
    </source>
</reference>
<proteinExistence type="predicted"/>
<comment type="caution">
    <text evidence="1">The sequence shown here is derived from an EMBL/GenBank/DDBJ whole genome shotgun (WGS) entry which is preliminary data.</text>
</comment>
<accession>A0A098PWK5</accession>
<dbReference type="EMBL" id="JPHD02000093">
    <property type="protein sequence ID" value="KGE51519.1"/>
    <property type="molecule type" value="Genomic_DNA"/>
</dbReference>